<organism evidence="1 2">
    <name type="scientific">Polyangium jinanense</name>
    <dbReference type="NCBI Taxonomy" id="2829994"/>
    <lineage>
        <taxon>Bacteria</taxon>
        <taxon>Pseudomonadati</taxon>
        <taxon>Myxococcota</taxon>
        <taxon>Polyangia</taxon>
        <taxon>Polyangiales</taxon>
        <taxon>Polyangiaceae</taxon>
        <taxon>Polyangium</taxon>
    </lineage>
</organism>
<dbReference type="InterPro" id="IPR014710">
    <property type="entry name" value="RmlC-like_jellyroll"/>
</dbReference>
<comment type="caution">
    <text evidence="1">The sequence shown here is derived from an EMBL/GenBank/DDBJ whole genome shotgun (WGS) entry which is preliminary data.</text>
</comment>
<dbReference type="Gene3D" id="2.60.120.10">
    <property type="entry name" value="Jelly Rolls"/>
    <property type="match status" value="1"/>
</dbReference>
<gene>
    <name evidence="1" type="ORF">KEG57_13715</name>
</gene>
<dbReference type="InterPro" id="IPR010282">
    <property type="entry name" value="Uncharacterised_HutD/Ves"/>
</dbReference>
<proteinExistence type="predicted"/>
<dbReference type="PANTHER" id="PTHR37943">
    <property type="entry name" value="PROTEIN VES"/>
    <property type="match status" value="1"/>
</dbReference>
<dbReference type="EMBL" id="JAGTJJ010000005">
    <property type="protein sequence ID" value="MDC3981565.1"/>
    <property type="molecule type" value="Genomic_DNA"/>
</dbReference>
<dbReference type="RefSeq" id="WP_272420234.1">
    <property type="nucleotide sequence ID" value="NZ_JAGTJJ010000005.1"/>
</dbReference>
<dbReference type="AlphaFoldDB" id="A0A9X3X2F8"/>
<dbReference type="InterPro" id="IPR011051">
    <property type="entry name" value="RmlC_Cupin_sf"/>
</dbReference>
<dbReference type="SUPFAM" id="SSF51182">
    <property type="entry name" value="RmlC-like cupins"/>
    <property type="match status" value="1"/>
</dbReference>
<dbReference type="PANTHER" id="PTHR37943:SF1">
    <property type="entry name" value="PROTEIN VES"/>
    <property type="match status" value="1"/>
</dbReference>
<dbReference type="CDD" id="cd20293">
    <property type="entry name" value="cupin_HutD_N"/>
    <property type="match status" value="1"/>
</dbReference>
<dbReference type="Pfam" id="PF05962">
    <property type="entry name" value="HutD"/>
    <property type="match status" value="1"/>
</dbReference>
<protein>
    <submittedName>
        <fullName evidence="1">HutD family protein</fullName>
    </submittedName>
</protein>
<evidence type="ECO:0000313" key="1">
    <source>
        <dbReference type="EMBL" id="MDC3981565.1"/>
    </source>
</evidence>
<accession>A0A9X3X2F8</accession>
<keyword evidence="2" id="KW-1185">Reference proteome</keyword>
<reference evidence="1 2" key="1">
    <citation type="submission" date="2021-04" db="EMBL/GenBank/DDBJ databases">
        <title>Genome analysis of Polyangium sp.</title>
        <authorList>
            <person name="Li Y."/>
            <person name="Wang J."/>
        </authorList>
    </citation>
    <scope>NUCLEOTIDE SEQUENCE [LARGE SCALE GENOMIC DNA]</scope>
    <source>
        <strain evidence="1 2">SDU14</strain>
    </source>
</reference>
<dbReference type="Proteomes" id="UP001151081">
    <property type="component" value="Unassembled WGS sequence"/>
</dbReference>
<evidence type="ECO:0000313" key="2">
    <source>
        <dbReference type="Proteomes" id="UP001151081"/>
    </source>
</evidence>
<sequence length="199" mass="21565">MQIRHLRPSDYRVMPWKNGLGTTTEIAVDPPGAGLDDFAWRLSIADLAASGPFSTFPGIERIILQTEGEPMELVHEGRGGRRLALLSPYRFDGAWPTHGELGGTPARDFNIMARRSRFRPSAAVHSLARGSRVRLCLAAETQIVHAFRGTVAIRVDGSDTAADLLGAETLIVEGQVEIEVAADVEEAVVFVVALDGSHR</sequence>
<name>A0A9X3X2F8_9BACT</name>